<feature type="transmembrane region" description="Helical" evidence="9">
    <location>
        <begin position="267"/>
        <end position="287"/>
    </location>
</feature>
<dbReference type="GO" id="GO:0006784">
    <property type="term" value="P:heme A biosynthetic process"/>
    <property type="evidence" value="ECO:0007669"/>
    <property type="project" value="TreeGrafter"/>
</dbReference>
<keyword evidence="6 9" id="KW-0350">Heme biosynthesis</keyword>
<dbReference type="Proteomes" id="UP000663940">
    <property type="component" value="Chromosome"/>
</dbReference>
<accession>A0AAE6MLD8</accession>
<evidence type="ECO:0000313" key="12">
    <source>
        <dbReference type="Proteomes" id="UP000250557"/>
    </source>
</evidence>
<proteinExistence type="inferred from homology"/>
<dbReference type="RefSeq" id="WP_112653994.1">
    <property type="nucleotide sequence ID" value="NZ_CP043451.1"/>
</dbReference>
<dbReference type="NCBIfam" id="TIGR01473">
    <property type="entry name" value="cyoE_ctaB"/>
    <property type="match status" value="1"/>
</dbReference>
<evidence type="ECO:0000313" key="11">
    <source>
        <dbReference type="EMBL" id="QTE49674.1"/>
    </source>
</evidence>
<dbReference type="InterPro" id="IPR000537">
    <property type="entry name" value="UbiA_prenyltransferase"/>
</dbReference>
<dbReference type="Gene3D" id="1.10.357.140">
    <property type="entry name" value="UbiA prenyltransferase"/>
    <property type="match status" value="1"/>
</dbReference>
<reference evidence="10 12" key="1">
    <citation type="submission" date="2019-08" db="EMBL/GenBank/DDBJ databases">
        <title>Comparative genome analysis confer to the adaptation heavy metal polluted environment.</title>
        <authorList>
            <person name="Li Y."/>
        </authorList>
    </citation>
    <scope>NUCLEOTIDE SEQUENCE [LARGE SCALE GENOMIC DNA]</scope>
    <source>
        <strain evidence="10 12">P2</strain>
    </source>
</reference>
<feature type="transmembrane region" description="Helical" evidence="9">
    <location>
        <begin position="235"/>
        <end position="255"/>
    </location>
</feature>
<dbReference type="EMBL" id="CP071880">
    <property type="protein sequence ID" value="QTE49674.1"/>
    <property type="molecule type" value="Genomic_DNA"/>
</dbReference>
<keyword evidence="5 9" id="KW-1133">Transmembrane helix</keyword>
<comment type="catalytic activity">
    <reaction evidence="8 9">
        <text>heme b + (2E,6E)-farnesyl diphosphate + H2O = Fe(II)-heme o + diphosphate</text>
        <dbReference type="Rhea" id="RHEA:28070"/>
        <dbReference type="ChEBI" id="CHEBI:15377"/>
        <dbReference type="ChEBI" id="CHEBI:33019"/>
        <dbReference type="ChEBI" id="CHEBI:60344"/>
        <dbReference type="ChEBI" id="CHEBI:60530"/>
        <dbReference type="ChEBI" id="CHEBI:175763"/>
        <dbReference type="EC" id="2.5.1.141"/>
    </reaction>
</comment>
<evidence type="ECO:0000313" key="10">
    <source>
        <dbReference type="EMBL" id="QEM07758.1"/>
    </source>
</evidence>
<dbReference type="PROSITE" id="PS00943">
    <property type="entry name" value="UBIA"/>
    <property type="match status" value="1"/>
</dbReference>
<evidence type="ECO:0000256" key="6">
    <source>
        <dbReference type="ARBA" id="ARBA00023133"/>
    </source>
</evidence>
<evidence type="ECO:0000256" key="8">
    <source>
        <dbReference type="ARBA" id="ARBA00047690"/>
    </source>
</evidence>
<evidence type="ECO:0000256" key="3">
    <source>
        <dbReference type="ARBA" id="ARBA00022679"/>
    </source>
</evidence>
<evidence type="ECO:0000256" key="7">
    <source>
        <dbReference type="ARBA" id="ARBA00023136"/>
    </source>
</evidence>
<dbReference type="Proteomes" id="UP000250557">
    <property type="component" value="Chromosome"/>
</dbReference>
<evidence type="ECO:0000256" key="9">
    <source>
        <dbReference type="HAMAP-Rule" id="MF_00154"/>
    </source>
</evidence>
<dbReference type="GO" id="GO:0008495">
    <property type="term" value="F:protoheme IX farnesyltransferase activity"/>
    <property type="evidence" value="ECO:0007669"/>
    <property type="project" value="UniProtKB-UniRule"/>
</dbReference>
<comment type="subcellular location">
    <subcellularLocation>
        <location evidence="9">Cell membrane</location>
        <topology evidence="9">Multi-pass membrane protein</topology>
    </subcellularLocation>
    <subcellularLocation>
        <location evidence="1">Membrane</location>
        <topology evidence="1">Multi-pass membrane protein</topology>
    </subcellularLocation>
</comment>
<gene>
    <name evidence="10" type="primary">cyoE</name>
    <name evidence="9" type="synonym">ctaB</name>
    <name evidence="10" type="ORF">DIU31_031230</name>
    <name evidence="11" type="ORF">J3L21_29785</name>
</gene>
<feature type="transmembrane region" description="Helical" evidence="9">
    <location>
        <begin position="133"/>
        <end position="154"/>
    </location>
</feature>
<evidence type="ECO:0000256" key="1">
    <source>
        <dbReference type="ARBA" id="ARBA00004141"/>
    </source>
</evidence>
<dbReference type="HAMAP" id="MF_00154">
    <property type="entry name" value="CyoE_CtaB"/>
    <property type="match status" value="1"/>
</dbReference>
<evidence type="ECO:0000256" key="4">
    <source>
        <dbReference type="ARBA" id="ARBA00022692"/>
    </source>
</evidence>
<keyword evidence="7 9" id="KW-0472">Membrane</keyword>
<comment type="similarity">
    <text evidence="9">Belongs to the UbiA prenyltransferase family. Protoheme IX farnesyltransferase subfamily.</text>
</comment>
<dbReference type="GO" id="GO:0048034">
    <property type="term" value="P:heme O biosynthetic process"/>
    <property type="evidence" value="ECO:0007669"/>
    <property type="project" value="UniProtKB-UniRule"/>
</dbReference>
<dbReference type="InterPro" id="IPR006369">
    <property type="entry name" value="Protohaem_IX_farnesylTrfase"/>
</dbReference>
<name>A0AAE6MLD8_9SPHI</name>
<evidence type="ECO:0000256" key="5">
    <source>
        <dbReference type="ARBA" id="ARBA00022989"/>
    </source>
</evidence>
<dbReference type="AlphaFoldDB" id="A0AAE6MLD8"/>
<feature type="transmembrane region" description="Helical" evidence="9">
    <location>
        <begin position="108"/>
        <end position="126"/>
    </location>
</feature>
<keyword evidence="3 9" id="KW-0808">Transferase</keyword>
<evidence type="ECO:0000256" key="2">
    <source>
        <dbReference type="ARBA" id="ARBA00022475"/>
    </source>
</evidence>
<dbReference type="PANTHER" id="PTHR43448:SF2">
    <property type="entry name" value="PROTOHEME IX FARNESYLTRANSFERASE, MITOCHONDRIAL"/>
    <property type="match status" value="1"/>
</dbReference>
<feature type="transmembrane region" description="Helical" evidence="9">
    <location>
        <begin position="166"/>
        <end position="187"/>
    </location>
</feature>
<keyword evidence="2 9" id="KW-1003">Cell membrane</keyword>
<dbReference type="GO" id="GO:0005886">
    <property type="term" value="C:plasma membrane"/>
    <property type="evidence" value="ECO:0007669"/>
    <property type="project" value="UniProtKB-SubCell"/>
</dbReference>
<organism evidence="10 12">
    <name type="scientific">Mucilaginibacter rubeus</name>
    <dbReference type="NCBI Taxonomy" id="2027860"/>
    <lineage>
        <taxon>Bacteria</taxon>
        <taxon>Pseudomonadati</taxon>
        <taxon>Bacteroidota</taxon>
        <taxon>Sphingobacteriia</taxon>
        <taxon>Sphingobacteriales</taxon>
        <taxon>Sphingobacteriaceae</taxon>
        <taxon>Mucilaginibacter</taxon>
    </lineage>
</organism>
<keyword evidence="13" id="KW-1185">Reference proteome</keyword>
<dbReference type="InterPro" id="IPR044878">
    <property type="entry name" value="UbiA_sf"/>
</dbReference>
<comment type="function">
    <text evidence="9">Converts heme B (protoheme IX) to heme O by substitution of the vinyl group on carbon 2 of heme B porphyrin ring with a hydroxyethyl farnesyl side group.</text>
</comment>
<reference evidence="11 13" key="2">
    <citation type="submission" date="2021-03" db="EMBL/GenBank/DDBJ databases">
        <title>Mucilaginibacter strains isolated from gold and copper mining confer multi heavy-metal resistance.</title>
        <authorList>
            <person name="Li Y."/>
        </authorList>
    </citation>
    <scope>NUCLEOTIDE SEQUENCE [LARGE SCALE GENOMIC DNA]</scope>
    <source>
        <strain evidence="11 13">P2-4</strain>
    </source>
</reference>
<sequence>MKWADFSKLIKTRLTTLVVFSASISFLIGCRANGHIVWIDWVKLIIGGFLVTSAANAFNEIIEKDLDRLMKRTMDRPIPSGKMTTGQALVLGLGMGMAGTYLLGSLNLLTGLLSVFSILLYAFAYTPLKRKSGIAAVFVGAIPGALPPLIGYVAAQVHGRIDEIALILFSIQFIWQFVHFWAIAWVLDDDYKLAGFRLLPSGKRDLTSAVITFIFAIVLVPVSLLPTFYGYGGYWVGGVSLICSLIFLYQSFMLLRTRQIPEARKLMFGSFFYLPVVQIMFLVDFIVK</sequence>
<dbReference type="CDD" id="cd13957">
    <property type="entry name" value="PT_UbiA_Cox10"/>
    <property type="match status" value="1"/>
</dbReference>
<dbReference type="EC" id="2.5.1.141" evidence="9"/>
<comment type="pathway">
    <text evidence="9">Porphyrin-containing compound metabolism; heme O biosynthesis; heme O from protoheme: step 1/1.</text>
</comment>
<keyword evidence="4 9" id="KW-0812">Transmembrane</keyword>
<feature type="transmembrane region" description="Helical" evidence="9">
    <location>
        <begin position="208"/>
        <end position="229"/>
    </location>
</feature>
<dbReference type="InterPro" id="IPR030470">
    <property type="entry name" value="UbiA_prenylTrfase_CS"/>
</dbReference>
<protein>
    <recommendedName>
        <fullName evidence="9">Protoheme IX farnesyltransferase</fullName>
        <ecNumber evidence="9">2.5.1.141</ecNumber>
    </recommendedName>
    <alternativeName>
        <fullName evidence="9">Heme B farnesyltransferase</fullName>
    </alternativeName>
    <alternativeName>
        <fullName evidence="9">Heme O synthase</fullName>
    </alternativeName>
</protein>
<dbReference type="PROSITE" id="PS51257">
    <property type="entry name" value="PROKAR_LIPOPROTEIN"/>
    <property type="match status" value="1"/>
</dbReference>
<dbReference type="Pfam" id="PF01040">
    <property type="entry name" value="UbiA"/>
    <property type="match status" value="1"/>
</dbReference>
<comment type="miscellaneous">
    <text evidence="9">Carbon 2 of the heme B porphyrin ring is defined according to the Fischer nomenclature.</text>
</comment>
<dbReference type="EMBL" id="CP043451">
    <property type="protein sequence ID" value="QEM07758.1"/>
    <property type="molecule type" value="Genomic_DNA"/>
</dbReference>
<evidence type="ECO:0000313" key="13">
    <source>
        <dbReference type="Proteomes" id="UP000663940"/>
    </source>
</evidence>
<dbReference type="PANTHER" id="PTHR43448">
    <property type="entry name" value="PROTOHEME IX FARNESYLTRANSFERASE, MITOCHONDRIAL"/>
    <property type="match status" value="1"/>
</dbReference>